<dbReference type="AlphaFoldDB" id="A0A177CEM5"/>
<feature type="compositionally biased region" description="Basic and acidic residues" evidence="1">
    <location>
        <begin position="80"/>
        <end position="107"/>
    </location>
</feature>
<feature type="compositionally biased region" description="Basic and acidic residues" evidence="1">
    <location>
        <begin position="186"/>
        <end position="200"/>
    </location>
</feature>
<feature type="domain" description="F-box" evidence="2">
    <location>
        <begin position="6"/>
        <end position="51"/>
    </location>
</feature>
<evidence type="ECO:0000313" key="4">
    <source>
        <dbReference type="Proteomes" id="UP000077069"/>
    </source>
</evidence>
<dbReference type="EMBL" id="KV441552">
    <property type="protein sequence ID" value="OAG05651.1"/>
    <property type="molecule type" value="Genomic_DNA"/>
</dbReference>
<dbReference type="InterPro" id="IPR036047">
    <property type="entry name" value="F-box-like_dom_sf"/>
</dbReference>
<dbReference type="InterPro" id="IPR001810">
    <property type="entry name" value="F-box_dom"/>
</dbReference>
<feature type="compositionally biased region" description="Basic and acidic residues" evidence="1">
    <location>
        <begin position="59"/>
        <end position="71"/>
    </location>
</feature>
<sequence length="664" mass="76817">MRTETMTYLEALPNELLARIVSFSDRRSLAQLRLTNKRLEDIAVVKLFERVTLYAHWAKQSDEESEDRSARDYQSPVLDKSNDHYGDDREDYVPRRDSVERLGSEMQKDEEDGFIAGSDEDEEYGLVPTPDLHDQGRRDLDQRSGQARKDDDDGFLACPDMDDDLSTAGDNSLSVRPRFRGGSSLQDRDSASEASDRPPRPDPFSVGLPDFRLYEKQRHQKWEAARPQWARDNFPGPSDYDAAVFLNIVENERLRNFVKEVRVYTCETHCDHHPKTGEQLFPESWPEPNFHPHYVSSIQGLGEFPNVCGLNVHFDRHAAYGDSDDFFQGPEFQHLWLEKITKAAKESISHLAVRHFANPQLPEGKRMDVPRFMRQVAKASSLRLSVKHAETHPGAGTTYRDGHVHPFWESFPALFLLPASTTLTALVLYSDIPLGWFPKLDLRAVHLPNLASLTLGHHILHHNHQVDWIVSHGETLRELIFDRCSILYQIGCNTLGWLDDDGYPKNDPTTDFDGWGWSADPEDDGDEEFGRNLLFKSNDLRWGTVFSRLASSLPRLHEFRFGTSSQWDFDTTTVHFRSGATTHMPIMPWEDEHNLNNSLFEERYVIWDDWQNEYRSKWMKTLHGRDEFGVDWRDEWLELAEEYPQCERDDLEALQALLETIKGR</sequence>
<dbReference type="InParanoid" id="A0A177CEM5"/>
<proteinExistence type="predicted"/>
<dbReference type="OrthoDB" id="3140657at2759"/>
<dbReference type="PROSITE" id="PS50181">
    <property type="entry name" value="FBOX"/>
    <property type="match status" value="1"/>
</dbReference>
<dbReference type="Pfam" id="PF12937">
    <property type="entry name" value="F-box-like"/>
    <property type="match status" value="1"/>
</dbReference>
<organism evidence="3 4">
    <name type="scientific">Paraphaeosphaeria sporulosa</name>
    <dbReference type="NCBI Taxonomy" id="1460663"/>
    <lineage>
        <taxon>Eukaryota</taxon>
        <taxon>Fungi</taxon>
        <taxon>Dikarya</taxon>
        <taxon>Ascomycota</taxon>
        <taxon>Pezizomycotina</taxon>
        <taxon>Dothideomycetes</taxon>
        <taxon>Pleosporomycetidae</taxon>
        <taxon>Pleosporales</taxon>
        <taxon>Massarineae</taxon>
        <taxon>Didymosphaeriaceae</taxon>
        <taxon>Paraphaeosphaeria</taxon>
    </lineage>
</organism>
<dbReference type="GeneID" id="28768362"/>
<dbReference type="SUPFAM" id="SSF81383">
    <property type="entry name" value="F-box domain"/>
    <property type="match status" value="1"/>
</dbReference>
<reference evidence="3 4" key="1">
    <citation type="submission" date="2016-05" db="EMBL/GenBank/DDBJ databases">
        <title>Comparative analysis of secretome profiles of manganese(II)-oxidizing ascomycete fungi.</title>
        <authorList>
            <consortium name="DOE Joint Genome Institute"/>
            <person name="Zeiner C.A."/>
            <person name="Purvine S.O."/>
            <person name="Zink E.M."/>
            <person name="Wu S."/>
            <person name="Pasa-Tolic L."/>
            <person name="Chaput D.L."/>
            <person name="Haridas S."/>
            <person name="Grigoriev I.V."/>
            <person name="Santelli C.M."/>
            <person name="Hansel C.M."/>
        </authorList>
    </citation>
    <scope>NUCLEOTIDE SEQUENCE [LARGE SCALE GENOMIC DNA]</scope>
    <source>
        <strain evidence="3 4">AP3s5-JAC2a</strain>
    </source>
</reference>
<keyword evidence="4" id="KW-1185">Reference proteome</keyword>
<feature type="region of interest" description="Disordered" evidence="1">
    <location>
        <begin position="59"/>
        <end position="208"/>
    </location>
</feature>
<name>A0A177CEM5_9PLEO</name>
<dbReference type="PANTHER" id="PTHR42057:SF2">
    <property type="entry name" value="F-BOX DOMAIN PROTEIN (AFU_ORTHOLOGUE AFUA_4G00200)-RELATED"/>
    <property type="match status" value="1"/>
</dbReference>
<evidence type="ECO:0000256" key="1">
    <source>
        <dbReference type="SAM" id="MobiDB-lite"/>
    </source>
</evidence>
<feature type="compositionally biased region" description="Acidic residues" evidence="1">
    <location>
        <begin position="108"/>
        <end position="124"/>
    </location>
</feature>
<dbReference type="Proteomes" id="UP000077069">
    <property type="component" value="Unassembled WGS sequence"/>
</dbReference>
<accession>A0A177CEM5</accession>
<dbReference type="RefSeq" id="XP_018036016.1">
    <property type="nucleotide sequence ID" value="XM_018184876.1"/>
</dbReference>
<protein>
    <recommendedName>
        <fullName evidence="2">F-box domain-containing protein</fullName>
    </recommendedName>
</protein>
<dbReference type="CDD" id="cd09917">
    <property type="entry name" value="F-box_SF"/>
    <property type="match status" value="1"/>
</dbReference>
<evidence type="ECO:0000259" key="2">
    <source>
        <dbReference type="PROSITE" id="PS50181"/>
    </source>
</evidence>
<dbReference type="PANTHER" id="PTHR42057">
    <property type="entry name" value="F-BOX DOMAIN PROTEIN (AFU_ORTHOLOGUE AFUA_4G00200)"/>
    <property type="match status" value="1"/>
</dbReference>
<evidence type="ECO:0000313" key="3">
    <source>
        <dbReference type="EMBL" id="OAG05651.1"/>
    </source>
</evidence>
<feature type="compositionally biased region" description="Basic and acidic residues" evidence="1">
    <location>
        <begin position="131"/>
        <end position="151"/>
    </location>
</feature>
<gene>
    <name evidence="3" type="ORF">CC84DRAFT_1259051</name>
</gene>